<organism evidence="2 3">
    <name type="scientific">Clostridium rhizosphaerae</name>
    <dbReference type="NCBI Taxonomy" id="2803861"/>
    <lineage>
        <taxon>Bacteria</taxon>
        <taxon>Bacillati</taxon>
        <taxon>Bacillota</taxon>
        <taxon>Clostridia</taxon>
        <taxon>Eubacteriales</taxon>
        <taxon>Clostridiaceae</taxon>
        <taxon>Clostridium</taxon>
    </lineage>
</organism>
<reference evidence="2 3" key="1">
    <citation type="submission" date="2021-01" db="EMBL/GenBank/DDBJ databases">
        <title>Genome public.</title>
        <authorList>
            <person name="Liu C."/>
            <person name="Sun Q."/>
        </authorList>
    </citation>
    <scope>NUCLEOTIDE SEQUENCE [LARGE SCALE GENOMIC DNA]</scope>
    <source>
        <strain evidence="2 3">YIM B02515</strain>
    </source>
</reference>
<dbReference type="CDD" id="cd04301">
    <property type="entry name" value="NAT_SF"/>
    <property type="match status" value="1"/>
</dbReference>
<accession>A0ABS1THW5</accession>
<name>A0ABS1THW5_9CLOT</name>
<evidence type="ECO:0000313" key="3">
    <source>
        <dbReference type="Proteomes" id="UP000632377"/>
    </source>
</evidence>
<feature type="domain" description="N-acetyltransferase" evidence="1">
    <location>
        <begin position="8"/>
        <end position="154"/>
    </location>
</feature>
<dbReference type="InterPro" id="IPR052777">
    <property type="entry name" value="Acetyltransferase_Enz"/>
</dbReference>
<dbReference type="PANTHER" id="PTHR43305">
    <property type="entry name" value="FAMILY N-ACETYLTRANSFERASE, PUTATIVE (AFU_ORTHOLOGUE AFUA_2G01380)-RELATED"/>
    <property type="match status" value="1"/>
</dbReference>
<keyword evidence="3" id="KW-1185">Reference proteome</keyword>
<comment type="caution">
    <text evidence="2">The sequence shown here is derived from an EMBL/GenBank/DDBJ whole genome shotgun (WGS) entry which is preliminary data.</text>
</comment>
<proteinExistence type="predicted"/>
<dbReference type="PANTHER" id="PTHR43305:SF1">
    <property type="entry name" value="FAMILY N-ACETYLTRANSFERASE, PUTATIVE (AFU_ORTHOLOGUE AFUA_2G01380)-RELATED"/>
    <property type="match status" value="1"/>
</dbReference>
<dbReference type="InterPro" id="IPR000182">
    <property type="entry name" value="GNAT_dom"/>
</dbReference>
<dbReference type="Proteomes" id="UP000632377">
    <property type="component" value="Unassembled WGS sequence"/>
</dbReference>
<sequence>MNCVKYSEDYKDSLKVFLNTMYDVMGYRFPPDKKEKDLESVYTKCIQSGGDFLVLINEQEVIGSIGVKVMDLANGIGEVKRLFVLPRYQGKGYGEMLLNELISLSKEKKLRYLRLCTTLKSNKAIKLYEKVGFYNIEAYKYNPVTEIYMELKVI</sequence>
<evidence type="ECO:0000259" key="1">
    <source>
        <dbReference type="PROSITE" id="PS51186"/>
    </source>
</evidence>
<dbReference type="SUPFAM" id="SSF55729">
    <property type="entry name" value="Acyl-CoA N-acyltransferases (Nat)"/>
    <property type="match status" value="1"/>
</dbReference>
<dbReference type="InterPro" id="IPR016181">
    <property type="entry name" value="Acyl_CoA_acyltransferase"/>
</dbReference>
<evidence type="ECO:0000313" key="2">
    <source>
        <dbReference type="EMBL" id="MBL4938667.1"/>
    </source>
</evidence>
<dbReference type="PROSITE" id="PS51186">
    <property type="entry name" value="GNAT"/>
    <property type="match status" value="1"/>
</dbReference>
<dbReference type="EMBL" id="JAESWC010000027">
    <property type="protein sequence ID" value="MBL4938667.1"/>
    <property type="molecule type" value="Genomic_DNA"/>
</dbReference>
<protein>
    <submittedName>
        <fullName evidence="2">GNAT family N-acetyltransferase</fullName>
    </submittedName>
</protein>
<gene>
    <name evidence="2" type="ORF">JK636_23460</name>
</gene>
<dbReference type="RefSeq" id="WP_202751428.1">
    <property type="nucleotide sequence ID" value="NZ_JAESWC010000027.1"/>
</dbReference>
<dbReference type="Pfam" id="PF00583">
    <property type="entry name" value="Acetyltransf_1"/>
    <property type="match status" value="1"/>
</dbReference>
<dbReference type="Gene3D" id="3.40.630.30">
    <property type="match status" value="1"/>
</dbReference>